<evidence type="ECO:0000256" key="1">
    <source>
        <dbReference type="ARBA" id="ARBA00022478"/>
    </source>
</evidence>
<feature type="binding site" evidence="6">
    <location>
        <position position="13"/>
    </location>
    <ligand>
        <name>Zn(2+)</name>
        <dbReference type="ChEBI" id="CHEBI:29105"/>
    </ligand>
</feature>
<comment type="catalytic activity">
    <reaction evidence="6">
        <text>RNA(n) + a ribonucleoside 5'-triphosphate = RNA(n+1) + diphosphate</text>
        <dbReference type="Rhea" id="RHEA:21248"/>
        <dbReference type="Rhea" id="RHEA-COMP:14527"/>
        <dbReference type="Rhea" id="RHEA-COMP:17342"/>
        <dbReference type="ChEBI" id="CHEBI:33019"/>
        <dbReference type="ChEBI" id="CHEBI:61557"/>
        <dbReference type="ChEBI" id="CHEBI:140395"/>
        <dbReference type="EC" id="2.7.7.6"/>
    </reaction>
</comment>
<dbReference type="PANTHER" id="PTHR23431:SF3">
    <property type="entry name" value="DNA-DIRECTED RNA POLYMERASES I, II, AND III SUBUNIT RPABC5"/>
    <property type="match status" value="1"/>
</dbReference>
<evidence type="ECO:0000256" key="4">
    <source>
        <dbReference type="ARBA" id="ARBA00022833"/>
    </source>
</evidence>
<evidence type="ECO:0000313" key="7">
    <source>
        <dbReference type="EMBL" id="HGQ59620.1"/>
    </source>
</evidence>
<evidence type="ECO:0000256" key="2">
    <source>
        <dbReference type="ARBA" id="ARBA00022679"/>
    </source>
</evidence>
<keyword evidence="2 6" id="KW-0808">Transferase</keyword>
<dbReference type="GO" id="GO:0000428">
    <property type="term" value="C:DNA-directed RNA polymerase complex"/>
    <property type="evidence" value="ECO:0007669"/>
    <property type="project" value="UniProtKB-KW"/>
</dbReference>
<keyword evidence="3 6" id="KW-0479">Metal-binding</keyword>
<dbReference type="GO" id="GO:0003899">
    <property type="term" value="F:DNA-directed RNA polymerase activity"/>
    <property type="evidence" value="ECO:0007669"/>
    <property type="project" value="UniProtKB-UniRule"/>
</dbReference>
<dbReference type="Gene3D" id="1.10.10.60">
    <property type="entry name" value="Homeodomain-like"/>
    <property type="match status" value="1"/>
</dbReference>
<protein>
    <recommendedName>
        <fullName evidence="6">DNA-directed RNA polymerase subunit Rpo10</fullName>
        <ecNumber evidence="6">2.7.7.6</ecNumber>
    </recommendedName>
    <alternativeName>
        <fullName evidence="6">DNA-directed RNA polymerase subunit N</fullName>
    </alternativeName>
</protein>
<feature type="binding site" evidence="6">
    <location>
        <position position="64"/>
    </location>
    <ligand>
        <name>Zn(2+)</name>
        <dbReference type="ChEBI" id="CHEBI:29105"/>
    </ligand>
</feature>
<dbReference type="EMBL" id="DTBP01000015">
    <property type="protein sequence ID" value="HGQ73901.1"/>
    <property type="molecule type" value="Genomic_DNA"/>
</dbReference>
<name>A0A7C4JMA9_STAMA</name>
<comment type="function">
    <text evidence="6">DNA-dependent RNA polymerase (RNAP) catalyzes the transcription of DNA into RNA using the four ribonucleoside triphosphates as substrates.</text>
</comment>
<keyword evidence="4 6" id="KW-0862">Zinc</keyword>
<dbReference type="GO" id="GO:0008270">
    <property type="term" value="F:zinc ion binding"/>
    <property type="evidence" value="ECO:0007669"/>
    <property type="project" value="UniProtKB-UniRule"/>
</dbReference>
<evidence type="ECO:0000256" key="6">
    <source>
        <dbReference type="HAMAP-Rule" id="MF_00250"/>
    </source>
</evidence>
<keyword evidence="6 8" id="KW-0548">Nucleotidyltransferase</keyword>
<comment type="cofactor">
    <cofactor evidence="6">
        <name>Zn(2+)</name>
        <dbReference type="ChEBI" id="CHEBI:29105"/>
    </cofactor>
    <text evidence="6">Binds 1 zinc ion.</text>
</comment>
<dbReference type="InterPro" id="IPR020789">
    <property type="entry name" value="RNA_pol_suN_Zn-BS"/>
</dbReference>
<comment type="similarity">
    <text evidence="6">Belongs to the archaeal Rpo10/eukaryotic RPB10 RNA polymerase subunit family.</text>
</comment>
<accession>A0A7C4JMA9</accession>
<dbReference type="NCBIfam" id="NF003089">
    <property type="entry name" value="PRK04016.1"/>
    <property type="match status" value="1"/>
</dbReference>
<dbReference type="AlphaFoldDB" id="A0A7C4JMA9"/>
<dbReference type="InterPro" id="IPR023580">
    <property type="entry name" value="RNA_pol_su_RPB10"/>
</dbReference>
<evidence type="ECO:0000256" key="3">
    <source>
        <dbReference type="ARBA" id="ARBA00022723"/>
    </source>
</evidence>
<dbReference type="InterPro" id="IPR000268">
    <property type="entry name" value="RPABC5/Rpb10"/>
</dbReference>
<reference evidence="8" key="1">
    <citation type="journal article" date="2020" name="mSystems">
        <title>Genome- and Community-Level Interaction Insights into Carbon Utilization and Element Cycling Functions of Hydrothermarchaeota in Hydrothermal Sediment.</title>
        <authorList>
            <person name="Zhou Z."/>
            <person name="Liu Y."/>
            <person name="Xu W."/>
            <person name="Pan J."/>
            <person name="Luo Z.H."/>
            <person name="Li M."/>
        </authorList>
    </citation>
    <scope>NUCLEOTIDE SEQUENCE [LARGE SCALE GENOMIC DNA]</scope>
    <source>
        <strain evidence="7">SpSt-638</strain>
        <strain evidence="8">SpSt-648</strain>
    </source>
</reference>
<dbReference type="HAMAP" id="MF_00250">
    <property type="entry name" value="RNApol_arch_Rpo10"/>
    <property type="match status" value="1"/>
</dbReference>
<dbReference type="PIRSF" id="PIRSF005653">
    <property type="entry name" value="RNA_pol_N/8_sub"/>
    <property type="match status" value="1"/>
</dbReference>
<dbReference type="GO" id="GO:0006351">
    <property type="term" value="P:DNA-templated transcription"/>
    <property type="evidence" value="ECO:0007669"/>
    <property type="project" value="UniProtKB-UniRule"/>
</dbReference>
<keyword evidence="6" id="KW-0963">Cytoplasm</keyword>
<dbReference type="PROSITE" id="PS01112">
    <property type="entry name" value="RNA_POL_N_8KD"/>
    <property type="match status" value="1"/>
</dbReference>
<dbReference type="GO" id="GO:0003677">
    <property type="term" value="F:DNA binding"/>
    <property type="evidence" value="ECO:0007669"/>
    <property type="project" value="InterPro"/>
</dbReference>
<sequence>MRNTLFPVRCFTCGALIGHLWEPFKESVEKRINELREKGVEIDKSVLGKVMIETLNDLGVKRYCCRRMFLSHVDIYVEIMKFPRIT</sequence>
<keyword evidence="1 6" id="KW-0240">DNA-directed RNA polymerase</keyword>
<feature type="binding site" evidence="6">
    <location>
        <position position="65"/>
    </location>
    <ligand>
        <name>Zn(2+)</name>
        <dbReference type="ChEBI" id="CHEBI:29105"/>
    </ligand>
</feature>
<dbReference type="GO" id="GO:0005737">
    <property type="term" value="C:cytoplasm"/>
    <property type="evidence" value="ECO:0007669"/>
    <property type="project" value="UniProtKB-SubCell"/>
</dbReference>
<dbReference type="SUPFAM" id="SSF46924">
    <property type="entry name" value="RNA polymerase subunit RPB10"/>
    <property type="match status" value="1"/>
</dbReference>
<organism evidence="8">
    <name type="scientific">Staphylothermus marinus</name>
    <dbReference type="NCBI Taxonomy" id="2280"/>
    <lineage>
        <taxon>Archaea</taxon>
        <taxon>Thermoproteota</taxon>
        <taxon>Thermoprotei</taxon>
        <taxon>Desulfurococcales</taxon>
        <taxon>Desulfurococcaceae</taxon>
        <taxon>Staphylothermus</taxon>
    </lineage>
</organism>
<dbReference type="PANTHER" id="PTHR23431">
    <property type="entry name" value="DNA-DIRECTED RNA POLYMERASES I, II, AND III SUBUNIT RPABC5 FAMILY MEMBER"/>
    <property type="match status" value="1"/>
</dbReference>
<dbReference type="EMBL" id="DTBE01000071">
    <property type="protein sequence ID" value="HGQ59620.1"/>
    <property type="molecule type" value="Genomic_DNA"/>
</dbReference>
<gene>
    <name evidence="6" type="primary">rpo10</name>
    <name evidence="6" type="synonym">rpoN</name>
    <name evidence="7" type="ORF">ENU09_02770</name>
    <name evidence="8" type="ORF">ENU20_02345</name>
</gene>
<evidence type="ECO:0000313" key="8">
    <source>
        <dbReference type="EMBL" id="HGQ73901.1"/>
    </source>
</evidence>
<dbReference type="EC" id="2.7.7.6" evidence="6"/>
<proteinExistence type="inferred from homology"/>
<keyword evidence="5 6" id="KW-0804">Transcription</keyword>
<evidence type="ECO:0000256" key="5">
    <source>
        <dbReference type="ARBA" id="ARBA00023163"/>
    </source>
</evidence>
<feature type="binding site" evidence="6">
    <location>
        <position position="10"/>
    </location>
    <ligand>
        <name>Zn(2+)</name>
        <dbReference type="ChEBI" id="CHEBI:29105"/>
    </ligand>
</feature>
<comment type="subcellular location">
    <subcellularLocation>
        <location evidence="6">Cytoplasm</location>
    </subcellularLocation>
</comment>
<dbReference type="Pfam" id="PF01194">
    <property type="entry name" value="RNA_pol_N"/>
    <property type="match status" value="1"/>
</dbReference>
<comment type="subunit">
    <text evidence="6">Part of the RNA polymerase complex.</text>
</comment>
<comment type="caution">
    <text evidence="8">The sequence shown here is derived from an EMBL/GenBank/DDBJ whole genome shotgun (WGS) entry which is preliminary data.</text>
</comment>